<dbReference type="EMBL" id="CP017886">
    <property type="protein sequence ID" value="APC18972.1"/>
    <property type="molecule type" value="Genomic_DNA"/>
</dbReference>
<dbReference type="AlphaFoldDB" id="A0A1J0ET67"/>
<reference evidence="2" key="1">
    <citation type="submission" date="2016-10" db="EMBL/GenBank/DDBJ databases">
        <title>Pseudomonas frederiksbergensis ERGS4:02 complete genome.</title>
        <authorList>
            <person name="Kumar R."/>
            <person name="Acharya V."/>
            <person name="Singh D."/>
        </authorList>
    </citation>
    <scope>NUCLEOTIDE SEQUENCE [LARGE SCALE GENOMIC DNA]</scope>
    <source>
        <strain evidence="2">ERGS4:02</strain>
    </source>
</reference>
<proteinExistence type="predicted"/>
<evidence type="ECO:0000313" key="2">
    <source>
        <dbReference type="Proteomes" id="UP000182567"/>
    </source>
</evidence>
<organism evidence="1 2">
    <name type="scientific">Pseudomonas frederiksbergensis</name>
    <dbReference type="NCBI Taxonomy" id="104087"/>
    <lineage>
        <taxon>Bacteria</taxon>
        <taxon>Pseudomonadati</taxon>
        <taxon>Pseudomonadota</taxon>
        <taxon>Gammaproteobacteria</taxon>
        <taxon>Pseudomonadales</taxon>
        <taxon>Pseudomonadaceae</taxon>
        <taxon>Pseudomonas</taxon>
    </lineage>
</organism>
<name>A0A1J0ET67_9PSED</name>
<dbReference type="Proteomes" id="UP000182567">
    <property type="component" value="Chromosome"/>
</dbReference>
<protein>
    <submittedName>
        <fullName evidence="1">Uncharacterized protein</fullName>
    </submittedName>
</protein>
<gene>
    <name evidence="1" type="ORF">BLL42_25920</name>
</gene>
<evidence type="ECO:0000313" key="1">
    <source>
        <dbReference type="EMBL" id="APC18972.1"/>
    </source>
</evidence>
<sequence>MDVPLPCACTLDTSHHPSGLNTSLRLYGLVRIVGFSDIPASTPVEILCAASGEGKAIRAFVSRLDAELVARSMPDSGYRVVPLAQFDPTGFIQQHQGWLTVHITCGFSSRLDTLRLAEGDLPSLGWFIYAQTGPWSPGRFIHWGEEVAEILLSAYRSVGMPNYNAWLNQLDDYSTQAMDNCVEIAWQTLLACRPMRENHRALFNPMDECWRFSDSPIDHYYPI</sequence>
<accession>A0A1J0ET67</accession>